<comment type="caution">
    <text evidence="2">The sequence shown here is derived from an EMBL/GenBank/DDBJ whole genome shotgun (WGS) entry which is preliminary data.</text>
</comment>
<keyword evidence="3" id="KW-1185">Reference proteome</keyword>
<accession>A0A4R3K6I6</accession>
<evidence type="ECO:0000256" key="1">
    <source>
        <dbReference type="SAM" id="MobiDB-lite"/>
    </source>
</evidence>
<feature type="region of interest" description="Disordered" evidence="1">
    <location>
        <begin position="51"/>
        <end position="92"/>
    </location>
</feature>
<sequence length="144" mass="15715">MSQINITFKDFAEMKEFARELLKGENAAPVQATPVTATTATAYGQQIAEHFPEANKSQVQQTAPAAQQVPTAPQQSAPAVQQPEEETPVKKSYTLVEVRSTLAALNKAGKKDRVQELINSFGAEKLSQIGEEHYTELMQKAGEL</sequence>
<dbReference type="OrthoDB" id="1958118at2"/>
<evidence type="ECO:0008006" key="4">
    <source>
        <dbReference type="Google" id="ProtNLM"/>
    </source>
</evidence>
<name>A0A4R3K6I6_9FIRM</name>
<dbReference type="RefSeq" id="WP_132381133.1">
    <property type="nucleotide sequence ID" value="NZ_SLZZ01000011.1"/>
</dbReference>
<feature type="compositionally biased region" description="Low complexity" evidence="1">
    <location>
        <begin position="57"/>
        <end position="82"/>
    </location>
</feature>
<protein>
    <recommendedName>
        <fullName evidence="4">rRNA biogenesis protein rrp5</fullName>
    </recommendedName>
</protein>
<evidence type="ECO:0000313" key="3">
    <source>
        <dbReference type="Proteomes" id="UP000295726"/>
    </source>
</evidence>
<dbReference type="Proteomes" id="UP000295726">
    <property type="component" value="Unassembled WGS sequence"/>
</dbReference>
<evidence type="ECO:0000313" key="2">
    <source>
        <dbReference type="EMBL" id="TCS78506.1"/>
    </source>
</evidence>
<reference evidence="2 3" key="1">
    <citation type="submission" date="2019-03" db="EMBL/GenBank/DDBJ databases">
        <title>Genomic Encyclopedia of Type Strains, Phase IV (KMG-IV): sequencing the most valuable type-strain genomes for metagenomic binning, comparative biology and taxonomic classification.</title>
        <authorList>
            <person name="Goeker M."/>
        </authorList>
    </citation>
    <scope>NUCLEOTIDE SEQUENCE [LARGE SCALE GENOMIC DNA]</scope>
    <source>
        <strain evidence="2 3">DSM 29489</strain>
    </source>
</reference>
<proteinExistence type="predicted"/>
<organism evidence="2 3">
    <name type="scientific">Muricomes intestini</name>
    <dbReference type="NCBI Taxonomy" id="1796634"/>
    <lineage>
        <taxon>Bacteria</taxon>
        <taxon>Bacillati</taxon>
        <taxon>Bacillota</taxon>
        <taxon>Clostridia</taxon>
        <taxon>Lachnospirales</taxon>
        <taxon>Lachnospiraceae</taxon>
        <taxon>Muricomes</taxon>
    </lineage>
</organism>
<dbReference type="EMBL" id="SLZZ01000011">
    <property type="protein sequence ID" value="TCS78506.1"/>
    <property type="molecule type" value="Genomic_DNA"/>
</dbReference>
<gene>
    <name evidence="2" type="ORF">EDD59_11131</name>
</gene>
<dbReference type="AlphaFoldDB" id="A0A4R3K6I6"/>